<evidence type="ECO:0000313" key="2">
    <source>
        <dbReference type="Proteomes" id="UP000014977"/>
    </source>
</evidence>
<keyword evidence="2" id="KW-1185">Reference proteome</keyword>
<evidence type="ECO:0000313" key="1">
    <source>
        <dbReference type="EMBL" id="EPR32488.1"/>
    </source>
</evidence>
<gene>
    <name evidence="1" type="ORF">dsmv_3639</name>
</gene>
<proteinExistence type="predicted"/>
<dbReference type="Proteomes" id="UP000014977">
    <property type="component" value="Unassembled WGS sequence"/>
</dbReference>
<sequence length="47" mass="5548">KGERYAATRQSGLNMKYRVIRALMTARFDFQKLEISQEIETNPIFLI</sequence>
<protein>
    <submittedName>
        <fullName evidence="1">Uncharacterized protein</fullName>
    </submittedName>
</protein>
<dbReference type="EMBL" id="ATHJ01000139">
    <property type="protein sequence ID" value="EPR32488.1"/>
    <property type="molecule type" value="Genomic_DNA"/>
</dbReference>
<accession>S7UJJ6</accession>
<organism evidence="1 2">
    <name type="scientific">Desulfococcus multivorans DSM 2059</name>
    <dbReference type="NCBI Taxonomy" id="1121405"/>
    <lineage>
        <taxon>Bacteria</taxon>
        <taxon>Pseudomonadati</taxon>
        <taxon>Thermodesulfobacteriota</taxon>
        <taxon>Desulfobacteria</taxon>
        <taxon>Desulfobacterales</taxon>
        <taxon>Desulfococcaceae</taxon>
        <taxon>Desulfococcus</taxon>
    </lineage>
</organism>
<dbReference type="AlphaFoldDB" id="S7UJJ6"/>
<feature type="non-terminal residue" evidence="1">
    <location>
        <position position="1"/>
    </location>
</feature>
<comment type="caution">
    <text evidence="1">The sequence shown here is derived from an EMBL/GenBank/DDBJ whole genome shotgun (WGS) entry which is preliminary data.</text>
</comment>
<reference evidence="1 2" key="1">
    <citation type="journal article" date="2013" name="Genome Announc.">
        <title>Draft genome sequences for three mercury-methylating, sulfate-reducing bacteria.</title>
        <authorList>
            <person name="Brown S.D."/>
            <person name="Hurt R.A.Jr."/>
            <person name="Gilmour C.C."/>
            <person name="Elias D.A."/>
        </authorList>
    </citation>
    <scope>NUCLEOTIDE SEQUENCE [LARGE SCALE GENOMIC DNA]</scope>
    <source>
        <strain evidence="1 2">DSM 2059</strain>
    </source>
</reference>
<name>S7UJJ6_DESML</name>